<evidence type="ECO:0000313" key="1">
    <source>
        <dbReference type="EMBL" id="TFK61008.1"/>
    </source>
</evidence>
<sequence>MDTHPNPPIVHLPGEILTTVFSLLPPRSVVGLTHVCRRWRQLAISYPSLWSVISLGEPSESVDFSVLPNFSMALSDSSLHDLASNSWSPQNLSPDLIELFRANPGFFVQLHMLDEYLTRSKQLPLEFHLSQCLDLDGFDYYVDALVAHLTRWRTAFIQVEDNDGLQKLRECFGLGSGSPRGLNSVASLPSLETLSIDIQIGRDLEGRVPMLQVYARRVPSLTCLVLSNDAIRCYVNPFLPSSITTLYLDCILSLHHSLQLTHQALRSVLSLPLLETLSIHGTFFPAVISPQNDVTPITMGRLKYFRYLGSQAGFRYLVQLMETPELRFICLVGISLAYLSRHESFNTSKERGLFATVTELILFNCHFNADEQFATLFSWAPNVQQLGIAGRYTLKRFAEALKASLVPAPAAGLSVPTNSKPQIFRNLESVWFKVDKDFKLIFQEFILHRLRGGWLPKLSVSDPLEGDLQAVDGLGVEVRRWDHIHEWSPFQSLVIPGSKLGTENANFWGRINI</sequence>
<dbReference type="EMBL" id="ML208705">
    <property type="protein sequence ID" value="TFK61008.1"/>
    <property type="molecule type" value="Genomic_DNA"/>
</dbReference>
<gene>
    <name evidence="1" type="ORF">BDN72DRAFT_850040</name>
</gene>
<organism evidence="1 2">
    <name type="scientific">Pluteus cervinus</name>
    <dbReference type="NCBI Taxonomy" id="181527"/>
    <lineage>
        <taxon>Eukaryota</taxon>
        <taxon>Fungi</taxon>
        <taxon>Dikarya</taxon>
        <taxon>Basidiomycota</taxon>
        <taxon>Agaricomycotina</taxon>
        <taxon>Agaricomycetes</taxon>
        <taxon>Agaricomycetidae</taxon>
        <taxon>Agaricales</taxon>
        <taxon>Pluteineae</taxon>
        <taxon>Pluteaceae</taxon>
        <taxon>Pluteus</taxon>
    </lineage>
</organism>
<keyword evidence="2" id="KW-1185">Reference proteome</keyword>
<proteinExistence type="predicted"/>
<protein>
    <submittedName>
        <fullName evidence="1">Uncharacterized protein</fullName>
    </submittedName>
</protein>
<reference evidence="1 2" key="1">
    <citation type="journal article" date="2019" name="Nat. Ecol. Evol.">
        <title>Megaphylogeny resolves global patterns of mushroom evolution.</title>
        <authorList>
            <person name="Varga T."/>
            <person name="Krizsan K."/>
            <person name="Foldi C."/>
            <person name="Dima B."/>
            <person name="Sanchez-Garcia M."/>
            <person name="Sanchez-Ramirez S."/>
            <person name="Szollosi G.J."/>
            <person name="Szarkandi J.G."/>
            <person name="Papp V."/>
            <person name="Albert L."/>
            <person name="Andreopoulos W."/>
            <person name="Angelini C."/>
            <person name="Antonin V."/>
            <person name="Barry K.W."/>
            <person name="Bougher N.L."/>
            <person name="Buchanan P."/>
            <person name="Buyck B."/>
            <person name="Bense V."/>
            <person name="Catcheside P."/>
            <person name="Chovatia M."/>
            <person name="Cooper J."/>
            <person name="Damon W."/>
            <person name="Desjardin D."/>
            <person name="Finy P."/>
            <person name="Geml J."/>
            <person name="Haridas S."/>
            <person name="Hughes K."/>
            <person name="Justo A."/>
            <person name="Karasinski D."/>
            <person name="Kautmanova I."/>
            <person name="Kiss B."/>
            <person name="Kocsube S."/>
            <person name="Kotiranta H."/>
            <person name="LaButti K.M."/>
            <person name="Lechner B.E."/>
            <person name="Liimatainen K."/>
            <person name="Lipzen A."/>
            <person name="Lukacs Z."/>
            <person name="Mihaltcheva S."/>
            <person name="Morgado L.N."/>
            <person name="Niskanen T."/>
            <person name="Noordeloos M.E."/>
            <person name="Ohm R.A."/>
            <person name="Ortiz-Santana B."/>
            <person name="Ovrebo C."/>
            <person name="Racz N."/>
            <person name="Riley R."/>
            <person name="Savchenko A."/>
            <person name="Shiryaev A."/>
            <person name="Soop K."/>
            <person name="Spirin V."/>
            <person name="Szebenyi C."/>
            <person name="Tomsovsky M."/>
            <person name="Tulloss R.E."/>
            <person name="Uehling J."/>
            <person name="Grigoriev I.V."/>
            <person name="Vagvolgyi C."/>
            <person name="Papp T."/>
            <person name="Martin F.M."/>
            <person name="Miettinen O."/>
            <person name="Hibbett D.S."/>
            <person name="Nagy L.G."/>
        </authorList>
    </citation>
    <scope>NUCLEOTIDE SEQUENCE [LARGE SCALE GENOMIC DNA]</scope>
    <source>
        <strain evidence="1 2">NL-1719</strain>
    </source>
</reference>
<accession>A0ACD3A5A4</accession>
<name>A0ACD3A5A4_9AGAR</name>
<evidence type="ECO:0000313" key="2">
    <source>
        <dbReference type="Proteomes" id="UP000308600"/>
    </source>
</evidence>
<dbReference type="Proteomes" id="UP000308600">
    <property type="component" value="Unassembled WGS sequence"/>
</dbReference>